<name>A0A6P1D990_9NOCA</name>
<protein>
    <recommendedName>
        <fullName evidence="1">Mut7-C RNAse domain-containing protein</fullName>
    </recommendedName>
</protein>
<evidence type="ECO:0000313" key="5">
    <source>
        <dbReference type="Proteomes" id="UP000470876"/>
    </source>
</evidence>
<gene>
    <name evidence="2" type="ORF">GV789_22875</name>
    <name evidence="3" type="ORF">GV794_25825</name>
</gene>
<dbReference type="InterPro" id="IPR002782">
    <property type="entry name" value="Mut7-C_RNAse_dom"/>
</dbReference>
<reference evidence="4 5" key="1">
    <citation type="submission" date="2020-01" db="EMBL/GenBank/DDBJ databases">
        <title>Genetics and antimicrobial susceptibilities of Nocardia species isolated from the soil; a comparison with species isolated from humans.</title>
        <authorList>
            <person name="Carrasco G."/>
            <person name="Monzon S."/>
            <person name="Sansegundo M."/>
            <person name="Garcia E."/>
            <person name="Garrido N."/>
            <person name="Medina M.J."/>
            <person name="Villalon P."/>
            <person name="Ramirez-Arocha A.C."/>
            <person name="Jimenez P."/>
            <person name="Cuesta I."/>
            <person name="Valdezate S."/>
        </authorList>
    </citation>
    <scope>NUCLEOTIDE SEQUENCE [LARGE SCALE GENOMIC DNA]</scope>
    <source>
        <strain evidence="2 4">CNM20110639</strain>
        <strain evidence="3 5">CNM20110649</strain>
    </source>
</reference>
<evidence type="ECO:0000313" key="4">
    <source>
        <dbReference type="Proteomes" id="UP000468928"/>
    </source>
</evidence>
<organism evidence="2 4">
    <name type="scientific">Nocardia cyriacigeorgica</name>
    <dbReference type="NCBI Taxonomy" id="135487"/>
    <lineage>
        <taxon>Bacteria</taxon>
        <taxon>Bacillati</taxon>
        <taxon>Actinomycetota</taxon>
        <taxon>Actinomycetes</taxon>
        <taxon>Mycobacteriales</taxon>
        <taxon>Nocardiaceae</taxon>
        <taxon>Nocardia</taxon>
    </lineage>
</organism>
<dbReference type="EMBL" id="JAAGUZ010000077">
    <property type="protein sequence ID" value="NEW47265.1"/>
    <property type="molecule type" value="Genomic_DNA"/>
</dbReference>
<proteinExistence type="predicted"/>
<feature type="domain" description="Mut7-C RNAse" evidence="1">
    <location>
        <begin position="12"/>
        <end position="67"/>
    </location>
</feature>
<sequence length="102" mass="11456">MTRVRLHLLRETRLLVDLDLGGAGRWLRLMGLDVRCEFAAEDAQLAEVSMIDHRILLTRDRDWTSTELRIPAVITRCPDRRIVSGKGPASVRAQGRSACSST</sequence>
<dbReference type="Pfam" id="PF01927">
    <property type="entry name" value="Mut7-C"/>
    <property type="match status" value="1"/>
</dbReference>
<dbReference type="Proteomes" id="UP000470876">
    <property type="component" value="Unassembled WGS sequence"/>
</dbReference>
<comment type="caution">
    <text evidence="2">The sequence shown here is derived from an EMBL/GenBank/DDBJ whole genome shotgun (WGS) entry which is preliminary data.</text>
</comment>
<evidence type="ECO:0000313" key="2">
    <source>
        <dbReference type="EMBL" id="NEW47265.1"/>
    </source>
</evidence>
<dbReference type="EMBL" id="JAAGUX010000074">
    <property type="protein sequence ID" value="NEW59033.1"/>
    <property type="molecule type" value="Genomic_DNA"/>
</dbReference>
<keyword evidence="5" id="KW-1185">Reference proteome</keyword>
<accession>A0A6P1D990</accession>
<evidence type="ECO:0000313" key="3">
    <source>
        <dbReference type="EMBL" id="NEW59033.1"/>
    </source>
</evidence>
<dbReference type="AlphaFoldDB" id="A0A6P1D990"/>
<dbReference type="Proteomes" id="UP000468928">
    <property type="component" value="Unassembled WGS sequence"/>
</dbReference>
<evidence type="ECO:0000259" key="1">
    <source>
        <dbReference type="Pfam" id="PF01927"/>
    </source>
</evidence>